<reference evidence="2 3" key="1">
    <citation type="submission" date="2018-08" db="EMBL/GenBank/DDBJ databases">
        <title>A genome reference for cultivated species of the human gut microbiota.</title>
        <authorList>
            <person name="Zou Y."/>
            <person name="Xue W."/>
            <person name="Luo G."/>
        </authorList>
    </citation>
    <scope>NUCLEOTIDE SEQUENCE [LARGE SCALE GENOMIC DNA]</scope>
    <source>
        <strain evidence="2 3">AM07-24</strain>
    </source>
</reference>
<feature type="transmembrane region" description="Helical" evidence="1">
    <location>
        <begin position="21"/>
        <end position="43"/>
    </location>
</feature>
<dbReference type="STRING" id="1776384.GCA_900086585_02861"/>
<comment type="caution">
    <text evidence="2">The sequence shown here is derived from an EMBL/GenBank/DDBJ whole genome shotgun (WGS) entry which is preliminary data.</text>
</comment>
<dbReference type="EMBL" id="QRMS01000001">
    <property type="protein sequence ID" value="RHJ89512.1"/>
    <property type="molecule type" value="Genomic_DNA"/>
</dbReference>
<dbReference type="OrthoDB" id="1752893at2"/>
<gene>
    <name evidence="2" type="ORF">DW099_02770</name>
</gene>
<protein>
    <submittedName>
        <fullName evidence="2">DUF997 family protein</fullName>
    </submittedName>
</protein>
<sequence>MKKKQQIEFVPDSRFQAMGKEAIIVLVYWLAMFIGVMLSAIFLGRGNPADYTYLFGFPLWFTVCIGIMIVGILVGIYLVMRVFRNVSLDAEDPEFDYEKGVRR</sequence>
<feature type="transmembrane region" description="Helical" evidence="1">
    <location>
        <begin position="55"/>
        <end position="79"/>
    </location>
</feature>
<keyword evidence="3" id="KW-1185">Reference proteome</keyword>
<dbReference type="PANTHER" id="PTHR39174:SF1">
    <property type="entry name" value="INNER MEMBRANE PROTEIN"/>
    <property type="match status" value="1"/>
</dbReference>
<keyword evidence="1" id="KW-0812">Transmembrane</keyword>
<dbReference type="PANTHER" id="PTHR39174">
    <property type="entry name" value="INNER MEMBRANE PROTEIN-RELATED"/>
    <property type="match status" value="1"/>
</dbReference>
<dbReference type="InterPro" id="IPR010398">
    <property type="entry name" value="DUF997"/>
</dbReference>
<evidence type="ECO:0000313" key="3">
    <source>
        <dbReference type="Proteomes" id="UP000284841"/>
    </source>
</evidence>
<keyword evidence="1" id="KW-0472">Membrane</keyword>
<dbReference type="Proteomes" id="UP000284841">
    <property type="component" value="Unassembled WGS sequence"/>
</dbReference>
<organism evidence="2 3">
    <name type="scientific">Emergencia timonensis</name>
    <dbReference type="NCBI Taxonomy" id="1776384"/>
    <lineage>
        <taxon>Bacteria</taxon>
        <taxon>Bacillati</taxon>
        <taxon>Bacillota</taxon>
        <taxon>Clostridia</taxon>
        <taxon>Peptostreptococcales</taxon>
        <taxon>Anaerovoracaceae</taxon>
        <taxon>Emergencia</taxon>
    </lineage>
</organism>
<evidence type="ECO:0000256" key="1">
    <source>
        <dbReference type="SAM" id="Phobius"/>
    </source>
</evidence>
<name>A0A415E6V4_9FIRM</name>
<dbReference type="RefSeq" id="WP_118333631.1">
    <property type="nucleotide sequence ID" value="NZ_AP025567.1"/>
</dbReference>
<evidence type="ECO:0000313" key="2">
    <source>
        <dbReference type="EMBL" id="RHJ89512.1"/>
    </source>
</evidence>
<keyword evidence="1" id="KW-1133">Transmembrane helix</keyword>
<dbReference type="AlphaFoldDB" id="A0A415E6V4"/>
<proteinExistence type="predicted"/>
<dbReference type="Pfam" id="PF06196">
    <property type="entry name" value="DUF997"/>
    <property type="match status" value="1"/>
</dbReference>
<accession>A0A415E6V4</accession>